<feature type="binding site" evidence="5">
    <location>
        <position position="119"/>
    </location>
    <ligand>
        <name>substrate</name>
    </ligand>
</feature>
<dbReference type="GO" id="GO:0032259">
    <property type="term" value="P:methylation"/>
    <property type="evidence" value="ECO:0007669"/>
    <property type="project" value="UniProtKB-KW"/>
</dbReference>
<keyword evidence="5" id="KW-0460">Magnesium</keyword>
<dbReference type="Pfam" id="PF03737">
    <property type="entry name" value="RraA-like"/>
    <property type="match status" value="1"/>
</dbReference>
<evidence type="ECO:0000313" key="7">
    <source>
        <dbReference type="Proteomes" id="UP000185494"/>
    </source>
</evidence>
<dbReference type="GO" id="GO:0046872">
    <property type="term" value="F:metal ion binding"/>
    <property type="evidence" value="ECO:0007669"/>
    <property type="project" value="UniProtKB-KW"/>
</dbReference>
<name>A0A1L7AMI1_9PROT</name>
<evidence type="ECO:0000256" key="2">
    <source>
        <dbReference type="ARBA" id="ARBA00016549"/>
    </source>
</evidence>
<dbReference type="AlphaFoldDB" id="A0A1L7AMI1"/>
<dbReference type="Proteomes" id="UP000185494">
    <property type="component" value="Chromosome 2"/>
</dbReference>
<dbReference type="InterPro" id="IPR036704">
    <property type="entry name" value="RraA/RraA-like_sf"/>
</dbReference>
<dbReference type="RefSeq" id="WP_075800691.1">
    <property type="nucleotide sequence ID" value="NZ_CP015584.1"/>
</dbReference>
<reference evidence="6 7" key="1">
    <citation type="submission" date="2016-05" db="EMBL/GenBank/DDBJ databases">
        <title>Complete Genome and Methylome Analysis of Psychrotrophic Bacterial Isolates from Antarctic Lake Untersee.</title>
        <authorList>
            <person name="Fomenkov A."/>
            <person name="Akimov V.N."/>
            <person name="Vasilyeva L.V."/>
            <person name="Andersen D."/>
            <person name="Vincze T."/>
            <person name="Roberts R.J."/>
        </authorList>
    </citation>
    <scope>NUCLEOTIDE SEQUENCE [LARGE SCALE GENOMIC DNA]</scope>
    <source>
        <strain evidence="6 7">U14-5</strain>
    </source>
</reference>
<dbReference type="InterPro" id="IPR005493">
    <property type="entry name" value="RraA/RraA-like"/>
</dbReference>
<dbReference type="CDD" id="cd16841">
    <property type="entry name" value="RraA_family"/>
    <property type="match status" value="1"/>
</dbReference>
<feature type="binding site" evidence="5">
    <location>
        <position position="120"/>
    </location>
    <ligand>
        <name>Mg(2+)</name>
        <dbReference type="ChEBI" id="CHEBI:18420"/>
    </ligand>
</feature>
<dbReference type="SUPFAM" id="SSF89562">
    <property type="entry name" value="RraA-like"/>
    <property type="match status" value="1"/>
</dbReference>
<dbReference type="KEGG" id="rgi:RGI145_22065"/>
<feature type="binding site" evidence="5">
    <location>
        <begin position="97"/>
        <end position="100"/>
    </location>
    <ligand>
        <name>substrate</name>
    </ligand>
</feature>
<dbReference type="STRING" id="257708.RGI145_22065"/>
<protein>
    <recommendedName>
        <fullName evidence="2">Putative 4-hydroxy-4-methyl-2-oxoglutarate aldolase</fullName>
    </recommendedName>
    <alternativeName>
        <fullName evidence="3">Regulator of ribonuclease activity homolog</fullName>
    </alternativeName>
    <alternativeName>
        <fullName evidence="4">RraA-like protein</fullName>
    </alternativeName>
</protein>
<proteinExistence type="predicted"/>
<dbReference type="GO" id="GO:0008168">
    <property type="term" value="F:methyltransferase activity"/>
    <property type="evidence" value="ECO:0007669"/>
    <property type="project" value="UniProtKB-KW"/>
</dbReference>
<dbReference type="EMBL" id="CP015584">
    <property type="protein sequence ID" value="APT59980.1"/>
    <property type="molecule type" value="Genomic_DNA"/>
</dbReference>
<dbReference type="PANTHER" id="PTHR33254:SF4">
    <property type="entry name" value="4-HYDROXY-4-METHYL-2-OXOGLUTARATE ALDOLASE 3-RELATED"/>
    <property type="match status" value="1"/>
</dbReference>
<accession>A0A1L7AMI1</accession>
<sequence length="223" mass="23378">MPATTTFQPILPPTLTPAEDAALRALATPLLSDNMDRLVGATGLNKYHRQGMLVGTALTVRSRPGDNLGMYQALALMQQGHVIVVDAGGDLNNAICGDLMRAYAVSRGCAGFVVDGAIRDVASFANGDFPCYARGVVHRGPYKSGPAFLNLPVSIGGQVVRPGDIVVGDEDGLVFIAPDRLADTIAAAQAKLRAEQAIMAEIEGGAERQSWLHGLLGQMGIQV</sequence>
<evidence type="ECO:0000256" key="4">
    <source>
        <dbReference type="ARBA" id="ARBA00030169"/>
    </source>
</evidence>
<dbReference type="Gene3D" id="3.50.30.40">
    <property type="entry name" value="Ribonuclease E inhibitor RraA/RraA-like"/>
    <property type="match status" value="1"/>
</dbReference>
<keyword evidence="6" id="KW-0808">Transferase</keyword>
<evidence type="ECO:0000256" key="3">
    <source>
        <dbReference type="ARBA" id="ARBA00029596"/>
    </source>
</evidence>
<evidence type="ECO:0000256" key="1">
    <source>
        <dbReference type="ARBA" id="ARBA00001968"/>
    </source>
</evidence>
<keyword evidence="6" id="KW-0489">Methyltransferase</keyword>
<comment type="cofactor">
    <cofactor evidence="1">
        <name>a divalent metal cation</name>
        <dbReference type="ChEBI" id="CHEBI:60240"/>
    </cofactor>
</comment>
<organism evidence="6 7">
    <name type="scientific">Roseomonas gilardii</name>
    <dbReference type="NCBI Taxonomy" id="257708"/>
    <lineage>
        <taxon>Bacteria</taxon>
        <taxon>Pseudomonadati</taxon>
        <taxon>Pseudomonadota</taxon>
        <taxon>Alphaproteobacteria</taxon>
        <taxon>Acetobacterales</taxon>
        <taxon>Roseomonadaceae</taxon>
        <taxon>Roseomonas</taxon>
    </lineage>
</organism>
<gene>
    <name evidence="6" type="ORF">RGI145_22065</name>
</gene>
<keyword evidence="5" id="KW-0479">Metal-binding</keyword>
<comment type="cofactor">
    <cofactor evidence="5">
        <name>Mg(2+)</name>
        <dbReference type="ChEBI" id="CHEBI:18420"/>
    </cofactor>
</comment>
<dbReference type="NCBIfam" id="NF004850">
    <property type="entry name" value="PRK06201.1"/>
    <property type="match status" value="1"/>
</dbReference>
<dbReference type="PANTHER" id="PTHR33254">
    <property type="entry name" value="4-HYDROXY-4-METHYL-2-OXOGLUTARATE ALDOLASE 3-RELATED"/>
    <property type="match status" value="1"/>
</dbReference>
<evidence type="ECO:0000313" key="6">
    <source>
        <dbReference type="EMBL" id="APT59980.1"/>
    </source>
</evidence>
<evidence type="ECO:0000256" key="5">
    <source>
        <dbReference type="PIRSR" id="PIRSR605493-1"/>
    </source>
</evidence>